<dbReference type="InterPro" id="IPR007863">
    <property type="entry name" value="Peptidase_M16_C"/>
</dbReference>
<dbReference type="Gene3D" id="3.30.830.10">
    <property type="entry name" value="Metalloenzyme, LuxS/M16 peptidase-like"/>
    <property type="match status" value="4"/>
</dbReference>
<dbReference type="InterPro" id="IPR050626">
    <property type="entry name" value="Peptidase_M16"/>
</dbReference>
<dbReference type="STRING" id="104452.A0A0L7LP17"/>
<dbReference type="GO" id="GO:0006508">
    <property type="term" value="P:proteolysis"/>
    <property type="evidence" value="ECO:0007669"/>
    <property type="project" value="UniProtKB-KW"/>
</dbReference>
<dbReference type="Pfam" id="PF00675">
    <property type="entry name" value="Peptidase_M16"/>
    <property type="match status" value="1"/>
</dbReference>
<evidence type="ECO:0000313" key="12">
    <source>
        <dbReference type="Proteomes" id="UP000037510"/>
    </source>
</evidence>
<feature type="domain" description="Peptidase M16 N-terminal" evidence="8">
    <location>
        <begin position="30"/>
        <end position="81"/>
    </location>
</feature>
<organism evidence="11 12">
    <name type="scientific">Operophtera brumata</name>
    <name type="common">Winter moth</name>
    <name type="synonym">Phalaena brumata</name>
    <dbReference type="NCBI Taxonomy" id="104452"/>
    <lineage>
        <taxon>Eukaryota</taxon>
        <taxon>Metazoa</taxon>
        <taxon>Ecdysozoa</taxon>
        <taxon>Arthropoda</taxon>
        <taxon>Hexapoda</taxon>
        <taxon>Insecta</taxon>
        <taxon>Pterygota</taxon>
        <taxon>Neoptera</taxon>
        <taxon>Endopterygota</taxon>
        <taxon>Lepidoptera</taxon>
        <taxon>Glossata</taxon>
        <taxon>Ditrysia</taxon>
        <taxon>Geometroidea</taxon>
        <taxon>Geometridae</taxon>
        <taxon>Larentiinae</taxon>
        <taxon>Operophtera</taxon>
    </lineage>
</organism>
<dbReference type="Pfam" id="PF05193">
    <property type="entry name" value="Peptidase_M16_C"/>
    <property type="match status" value="1"/>
</dbReference>
<accession>A0A0L7LP17</accession>
<keyword evidence="4" id="KW-0378">Hydrolase</keyword>
<comment type="similarity">
    <text evidence="1 7">Belongs to the peptidase M16 family.</text>
</comment>
<proteinExistence type="inferred from homology"/>
<evidence type="ECO:0000256" key="7">
    <source>
        <dbReference type="RuleBase" id="RU004447"/>
    </source>
</evidence>
<dbReference type="PROSITE" id="PS00143">
    <property type="entry name" value="INSULINASE"/>
    <property type="match status" value="1"/>
</dbReference>
<evidence type="ECO:0000259" key="8">
    <source>
        <dbReference type="Pfam" id="PF00675"/>
    </source>
</evidence>
<dbReference type="GO" id="GO:0004222">
    <property type="term" value="F:metalloendopeptidase activity"/>
    <property type="evidence" value="ECO:0007669"/>
    <property type="project" value="InterPro"/>
</dbReference>
<dbReference type="GO" id="GO:0046872">
    <property type="term" value="F:metal ion binding"/>
    <property type="evidence" value="ECO:0007669"/>
    <property type="project" value="UniProtKB-KW"/>
</dbReference>
<keyword evidence="12" id="KW-1185">Reference proteome</keyword>
<feature type="non-terminal residue" evidence="11">
    <location>
        <position position="432"/>
    </location>
</feature>
<evidence type="ECO:0000313" key="11">
    <source>
        <dbReference type="EMBL" id="KOB77283.1"/>
    </source>
</evidence>
<sequence length="432" mass="49897">WSHTMRKVVSFIKRSCDVITRMLYAMLRNGLSQDTAACALSVRVGSYSDPSDIQGLAHFVEHMVFMGSEKYPKENEFDSFIKITEKHLPHAMDIFSNFFVSPLMKKEAMQRERETIESEFAIASPSNSNRKDQLLCSLFPETHPARTFTWGNLKSLRDDVGDDERLHRAAHDFRKRHYSANRMTVAVQARMELPLLEQYVINTFGRIPSNKLPADDFDSHAFKPDNVHLTWCMRSLIAEYESKPHQYISYLLGHEGKGSLLSYLRKKVWALGIYTGNSESGIDYTTMYSLFSTQVVLTKEGLNHIDEAIEETNFRFEEESQPADYVENLVENMHFYPPQHYITGDKLYYKYDPKRWTNVEPYPNFHLPNKNIYITTDFSLIAPAQPYLDAAADLGIDLHNTSMKDIRKKAVESENMKKTLKHGELIAAVENF</sequence>
<dbReference type="InterPro" id="IPR011249">
    <property type="entry name" value="Metalloenz_LuxS/M16"/>
</dbReference>
<evidence type="ECO:0000256" key="1">
    <source>
        <dbReference type="ARBA" id="ARBA00007261"/>
    </source>
</evidence>
<dbReference type="SUPFAM" id="SSF63411">
    <property type="entry name" value="LuxS/MPP-like metallohydrolase"/>
    <property type="match status" value="2"/>
</dbReference>
<keyword evidence="3" id="KW-0479">Metal-binding</keyword>
<keyword evidence="6" id="KW-0482">Metalloprotease</keyword>
<dbReference type="InterPro" id="IPR001431">
    <property type="entry name" value="Pept_M16_Zn_BS"/>
</dbReference>
<reference evidence="11 12" key="1">
    <citation type="journal article" date="2015" name="Genome Biol. Evol.">
        <title>The genome of winter moth (Operophtera brumata) provides a genomic perspective on sexual dimorphism and phenology.</title>
        <authorList>
            <person name="Derks M.F."/>
            <person name="Smit S."/>
            <person name="Salis L."/>
            <person name="Schijlen E."/>
            <person name="Bossers A."/>
            <person name="Mateman C."/>
            <person name="Pijl A.S."/>
            <person name="de Ridder D."/>
            <person name="Groenen M.A."/>
            <person name="Visser M.E."/>
            <person name="Megens H.J."/>
        </authorList>
    </citation>
    <scope>NUCLEOTIDE SEQUENCE [LARGE SCALE GENOMIC DNA]</scope>
    <source>
        <strain evidence="11">WM2013NL</strain>
        <tissue evidence="11">Head and thorax</tissue>
    </source>
</reference>
<evidence type="ECO:0000256" key="3">
    <source>
        <dbReference type="ARBA" id="ARBA00022723"/>
    </source>
</evidence>
<dbReference type="AlphaFoldDB" id="A0A0L7LP17"/>
<gene>
    <name evidence="11" type="ORF">OBRU01_00688</name>
</gene>
<dbReference type="Pfam" id="PF16187">
    <property type="entry name" value="Peptidase_M16_M"/>
    <property type="match status" value="1"/>
</dbReference>
<name>A0A0L7LP17_OPEBR</name>
<dbReference type="InterPro" id="IPR011765">
    <property type="entry name" value="Pept_M16_N"/>
</dbReference>
<feature type="domain" description="Peptidase M16 C-terminal" evidence="9">
    <location>
        <begin position="171"/>
        <end position="313"/>
    </location>
</feature>
<dbReference type="PANTHER" id="PTHR43690:SF18">
    <property type="entry name" value="INSULIN-DEGRADING ENZYME-RELATED"/>
    <property type="match status" value="1"/>
</dbReference>
<evidence type="ECO:0000259" key="10">
    <source>
        <dbReference type="Pfam" id="PF16187"/>
    </source>
</evidence>
<comment type="caution">
    <text evidence="11">The sequence shown here is derived from an EMBL/GenBank/DDBJ whole genome shotgun (WGS) entry which is preliminary data.</text>
</comment>
<keyword evidence="2" id="KW-0645">Protease</keyword>
<keyword evidence="5" id="KW-0862">Zinc</keyword>
<evidence type="ECO:0000256" key="4">
    <source>
        <dbReference type="ARBA" id="ARBA00022801"/>
    </source>
</evidence>
<dbReference type="EMBL" id="JTDY01000418">
    <property type="protein sequence ID" value="KOB77283.1"/>
    <property type="molecule type" value="Genomic_DNA"/>
</dbReference>
<dbReference type="PANTHER" id="PTHR43690">
    <property type="entry name" value="NARDILYSIN"/>
    <property type="match status" value="1"/>
</dbReference>
<evidence type="ECO:0000256" key="6">
    <source>
        <dbReference type="ARBA" id="ARBA00023049"/>
    </source>
</evidence>
<dbReference type="InterPro" id="IPR032632">
    <property type="entry name" value="Peptidase_M16_M"/>
</dbReference>
<dbReference type="Proteomes" id="UP000037510">
    <property type="component" value="Unassembled WGS sequence"/>
</dbReference>
<feature type="domain" description="Peptidase M16 middle/third" evidence="10">
    <location>
        <begin position="314"/>
        <end position="356"/>
    </location>
</feature>
<feature type="non-terminal residue" evidence="11">
    <location>
        <position position="1"/>
    </location>
</feature>
<evidence type="ECO:0000256" key="5">
    <source>
        <dbReference type="ARBA" id="ARBA00022833"/>
    </source>
</evidence>
<protein>
    <submittedName>
        <fullName evidence="11">Putative metalloendopeptidase</fullName>
    </submittedName>
</protein>
<evidence type="ECO:0000259" key="9">
    <source>
        <dbReference type="Pfam" id="PF05193"/>
    </source>
</evidence>
<evidence type="ECO:0000256" key="2">
    <source>
        <dbReference type="ARBA" id="ARBA00022670"/>
    </source>
</evidence>